<accession>A0A915HT08</accession>
<sequence>MFFSEAISTDAANATVQRRHFCDAVSALVSSASGRFGTSECGANHFGAVYFRAQNYKVSYEKTK</sequence>
<name>A0A915HT08_ROMCU</name>
<dbReference type="AlphaFoldDB" id="A0A915HT08"/>
<reference evidence="2" key="1">
    <citation type="submission" date="2022-11" db="UniProtKB">
        <authorList>
            <consortium name="WormBaseParasite"/>
        </authorList>
    </citation>
    <scope>IDENTIFICATION</scope>
</reference>
<organism evidence="1 2">
    <name type="scientific">Romanomermis culicivorax</name>
    <name type="common">Nematode worm</name>
    <dbReference type="NCBI Taxonomy" id="13658"/>
    <lineage>
        <taxon>Eukaryota</taxon>
        <taxon>Metazoa</taxon>
        <taxon>Ecdysozoa</taxon>
        <taxon>Nematoda</taxon>
        <taxon>Enoplea</taxon>
        <taxon>Dorylaimia</taxon>
        <taxon>Mermithida</taxon>
        <taxon>Mermithoidea</taxon>
        <taxon>Mermithidae</taxon>
        <taxon>Romanomermis</taxon>
    </lineage>
</organism>
<proteinExistence type="predicted"/>
<evidence type="ECO:0000313" key="1">
    <source>
        <dbReference type="Proteomes" id="UP000887565"/>
    </source>
</evidence>
<evidence type="ECO:0000313" key="2">
    <source>
        <dbReference type="WBParaSite" id="nRc.2.0.1.t04666-RA"/>
    </source>
</evidence>
<dbReference type="WBParaSite" id="nRc.2.0.1.t04666-RA">
    <property type="protein sequence ID" value="nRc.2.0.1.t04666-RA"/>
    <property type="gene ID" value="nRc.2.0.1.g04666"/>
</dbReference>
<keyword evidence="1" id="KW-1185">Reference proteome</keyword>
<protein>
    <submittedName>
        <fullName evidence="2">Uncharacterized protein</fullName>
    </submittedName>
</protein>
<dbReference type="Proteomes" id="UP000887565">
    <property type="component" value="Unplaced"/>
</dbReference>